<feature type="signal peptide" evidence="1">
    <location>
        <begin position="1"/>
        <end position="24"/>
    </location>
</feature>
<evidence type="ECO:0000256" key="1">
    <source>
        <dbReference type="SAM" id="SignalP"/>
    </source>
</evidence>
<dbReference type="InterPro" id="IPR014710">
    <property type="entry name" value="RmlC-like_jellyroll"/>
</dbReference>
<feature type="chain" id="PRO_5012401859" evidence="1">
    <location>
        <begin position="25"/>
        <end position="144"/>
    </location>
</feature>
<evidence type="ECO:0000313" key="4">
    <source>
        <dbReference type="Proteomes" id="UP000216885"/>
    </source>
</evidence>
<dbReference type="Pfam" id="PF07883">
    <property type="entry name" value="Cupin_2"/>
    <property type="match status" value="1"/>
</dbReference>
<dbReference type="PANTHER" id="PTHR38599:SF1">
    <property type="entry name" value="CUPIN DOMAIN PROTEIN (AFU_ORTHOLOGUE AFUA_3G13620)"/>
    <property type="match status" value="1"/>
</dbReference>
<sequence length="144" mass="15083">MRNIFKHGLLASAAGVLVTTIAVAAPPHGGHGAGVPEPIVTPLMTKALPDFPGKEALTITVDYPPGAADPIHRHDAHAFVYVLEGSIVMQVEGEKEVTLTPGQTYYEGPNDVHTVGRNASNTKPAKFVVVLIKPQGAPALIPVQ</sequence>
<dbReference type="AlphaFoldDB" id="A0A261TLU4"/>
<keyword evidence="4" id="KW-1185">Reference proteome</keyword>
<organism evidence="3 4">
    <name type="scientific">Bordetella genomosp. 4</name>
    <dbReference type="NCBI Taxonomy" id="463044"/>
    <lineage>
        <taxon>Bacteria</taxon>
        <taxon>Pseudomonadati</taxon>
        <taxon>Pseudomonadota</taxon>
        <taxon>Betaproteobacteria</taxon>
        <taxon>Burkholderiales</taxon>
        <taxon>Alcaligenaceae</taxon>
        <taxon>Bordetella</taxon>
    </lineage>
</organism>
<name>A0A261TLU4_9BORD</name>
<dbReference type="PANTHER" id="PTHR38599">
    <property type="entry name" value="CUPIN DOMAIN PROTEIN (AFU_ORTHOLOGUE AFUA_3G13620)"/>
    <property type="match status" value="1"/>
</dbReference>
<dbReference type="Proteomes" id="UP000216885">
    <property type="component" value="Unassembled WGS sequence"/>
</dbReference>
<evidence type="ECO:0000313" key="3">
    <source>
        <dbReference type="EMBL" id="OZI50628.1"/>
    </source>
</evidence>
<dbReference type="SUPFAM" id="SSF51182">
    <property type="entry name" value="RmlC-like cupins"/>
    <property type="match status" value="1"/>
</dbReference>
<dbReference type="InterPro" id="IPR011051">
    <property type="entry name" value="RmlC_Cupin_sf"/>
</dbReference>
<gene>
    <name evidence="3" type="ORF">CAL20_22570</name>
</gene>
<dbReference type="InterPro" id="IPR013096">
    <property type="entry name" value="Cupin_2"/>
</dbReference>
<accession>A0A261TLU4</accession>
<protein>
    <submittedName>
        <fullName evidence="3">Cupin</fullName>
    </submittedName>
</protein>
<proteinExistence type="predicted"/>
<reference evidence="3 4" key="1">
    <citation type="submission" date="2017-05" db="EMBL/GenBank/DDBJ databases">
        <title>Complete and WGS of Bordetella genogroups.</title>
        <authorList>
            <person name="Spilker T."/>
            <person name="LiPuma J."/>
        </authorList>
    </citation>
    <scope>NUCLEOTIDE SEQUENCE [LARGE SCALE GENOMIC DNA]</scope>
    <source>
        <strain evidence="3 4">AU9919</strain>
    </source>
</reference>
<feature type="domain" description="Cupin type-2" evidence="2">
    <location>
        <begin position="61"/>
        <end position="130"/>
    </location>
</feature>
<dbReference type="CDD" id="cd02234">
    <property type="entry name" value="cupin_BLR7677-like"/>
    <property type="match status" value="1"/>
</dbReference>
<comment type="caution">
    <text evidence="3">The sequence shown here is derived from an EMBL/GenBank/DDBJ whole genome shotgun (WGS) entry which is preliminary data.</text>
</comment>
<evidence type="ECO:0000259" key="2">
    <source>
        <dbReference type="Pfam" id="PF07883"/>
    </source>
</evidence>
<dbReference type="EMBL" id="NEVQ01000022">
    <property type="protein sequence ID" value="OZI50628.1"/>
    <property type="molecule type" value="Genomic_DNA"/>
</dbReference>
<dbReference type="Gene3D" id="2.60.120.10">
    <property type="entry name" value="Jelly Rolls"/>
    <property type="match status" value="1"/>
</dbReference>
<dbReference type="RefSeq" id="WP_094839065.1">
    <property type="nucleotide sequence ID" value="NZ_NEVQ01000022.1"/>
</dbReference>
<keyword evidence="1" id="KW-0732">Signal</keyword>